<sequence>MKTWLSTLAACLAISTVHGDIPRIIFDTDITGDVDDVLALAMLHSLADRGACHLLGVTISKQNPQTAAFVDAQNTFYGRPDLPIGVTRDETAQKRESRYLKLADSANYPHNIRSNDDVPEAVALLRQLLAAQPDGSVSLVSVGIASNMANLLRSKADTVSPLDGPTLIRQKVKLLSIMAGAFETIDANNHFLEANVINGIAAMQTVARDWPQEVPVVWSGYEIGVSLPYPRQSIARDFDYVPHHIVKEAYLLHSGPEHDRPCWDQSSVLYAVFPDRDIFGLSKGGWVSVENDGFTRFTLPKKDNSSTPRDRFLTLTSAQRARALEAMVHLTAQPPRK</sequence>
<accession>A0A1T4WF05</accession>
<organism evidence="2 3">
    <name type="scientific">Prosthecobacter debontii</name>
    <dbReference type="NCBI Taxonomy" id="48467"/>
    <lineage>
        <taxon>Bacteria</taxon>
        <taxon>Pseudomonadati</taxon>
        <taxon>Verrucomicrobiota</taxon>
        <taxon>Verrucomicrobiia</taxon>
        <taxon>Verrucomicrobiales</taxon>
        <taxon>Verrucomicrobiaceae</taxon>
        <taxon>Prosthecobacter</taxon>
    </lineage>
</organism>
<feature type="domain" description="Inosine/uridine-preferring nucleoside hydrolase" evidence="1">
    <location>
        <begin position="24"/>
        <end position="236"/>
    </location>
</feature>
<dbReference type="STRING" id="48467.SAMN02745166_00067"/>
<dbReference type="RefSeq" id="WP_078811311.1">
    <property type="nucleotide sequence ID" value="NZ_FUYE01000001.1"/>
</dbReference>
<dbReference type="Pfam" id="PF01156">
    <property type="entry name" value="IU_nuc_hydro"/>
    <property type="match status" value="1"/>
</dbReference>
<dbReference type="GO" id="GO:0016799">
    <property type="term" value="F:hydrolase activity, hydrolyzing N-glycosyl compounds"/>
    <property type="evidence" value="ECO:0007669"/>
    <property type="project" value="InterPro"/>
</dbReference>
<dbReference type="Gene3D" id="3.90.245.10">
    <property type="entry name" value="Ribonucleoside hydrolase-like"/>
    <property type="match status" value="1"/>
</dbReference>
<gene>
    <name evidence="2" type="ORF">SAMN02745166_00067</name>
</gene>
<evidence type="ECO:0000313" key="2">
    <source>
        <dbReference type="EMBL" id="SKA75777.1"/>
    </source>
</evidence>
<dbReference type="AlphaFoldDB" id="A0A1T4WF05"/>
<proteinExistence type="predicted"/>
<dbReference type="Proteomes" id="UP000190774">
    <property type="component" value="Unassembled WGS sequence"/>
</dbReference>
<evidence type="ECO:0000259" key="1">
    <source>
        <dbReference type="Pfam" id="PF01156"/>
    </source>
</evidence>
<dbReference type="OrthoDB" id="128573at2"/>
<keyword evidence="2" id="KW-0378">Hydrolase</keyword>
<dbReference type="CDD" id="cd02652">
    <property type="entry name" value="nuc_hydro_2"/>
    <property type="match status" value="1"/>
</dbReference>
<reference evidence="3" key="1">
    <citation type="submission" date="2017-02" db="EMBL/GenBank/DDBJ databases">
        <authorList>
            <person name="Varghese N."/>
            <person name="Submissions S."/>
        </authorList>
    </citation>
    <scope>NUCLEOTIDE SEQUENCE [LARGE SCALE GENOMIC DNA]</scope>
    <source>
        <strain evidence="3">ATCC 700200</strain>
    </source>
</reference>
<keyword evidence="3" id="KW-1185">Reference proteome</keyword>
<dbReference type="EMBL" id="FUYE01000001">
    <property type="protein sequence ID" value="SKA75777.1"/>
    <property type="molecule type" value="Genomic_DNA"/>
</dbReference>
<dbReference type="PANTHER" id="PTHR43264:SF1">
    <property type="entry name" value="INOSINE_URIDINE-PREFERRING NUCLEOSIDE HYDROLASE DOMAIN-CONTAINING PROTEIN"/>
    <property type="match status" value="1"/>
</dbReference>
<dbReference type="InterPro" id="IPR036452">
    <property type="entry name" value="Ribo_hydro-like"/>
</dbReference>
<dbReference type="InterPro" id="IPR001910">
    <property type="entry name" value="Inosine/uridine_hydrolase_dom"/>
</dbReference>
<dbReference type="PANTHER" id="PTHR43264">
    <property type="match status" value="1"/>
</dbReference>
<name>A0A1T4WF05_9BACT</name>
<dbReference type="SUPFAM" id="SSF53590">
    <property type="entry name" value="Nucleoside hydrolase"/>
    <property type="match status" value="1"/>
</dbReference>
<protein>
    <submittedName>
        <fullName evidence="2">Inosine-uridine preferring nucleoside hydrolase</fullName>
    </submittedName>
</protein>
<evidence type="ECO:0000313" key="3">
    <source>
        <dbReference type="Proteomes" id="UP000190774"/>
    </source>
</evidence>